<name>A0A1X7AMQ0_9GAMM</name>
<dbReference type="EMBL" id="FWPT01000008">
    <property type="protein sequence ID" value="SMA49577.1"/>
    <property type="molecule type" value="Genomic_DNA"/>
</dbReference>
<feature type="compositionally biased region" description="Polar residues" evidence="1">
    <location>
        <begin position="93"/>
        <end position="105"/>
    </location>
</feature>
<feature type="region of interest" description="Disordered" evidence="1">
    <location>
        <begin position="381"/>
        <end position="437"/>
    </location>
</feature>
<gene>
    <name evidence="2" type="ORF">EHSB41UT_03363</name>
</gene>
<reference evidence="2 3" key="1">
    <citation type="submission" date="2017-03" db="EMBL/GenBank/DDBJ databases">
        <authorList>
            <person name="Afonso C.L."/>
            <person name="Miller P.J."/>
            <person name="Scott M.A."/>
            <person name="Spackman E."/>
            <person name="Goraichik I."/>
            <person name="Dimitrov K.M."/>
            <person name="Suarez D.L."/>
            <person name="Swayne D.E."/>
        </authorList>
    </citation>
    <scope>NUCLEOTIDE SEQUENCE [LARGE SCALE GENOMIC DNA]</scope>
    <source>
        <strain evidence="2">SB41UT1</strain>
    </source>
</reference>
<evidence type="ECO:0000313" key="2">
    <source>
        <dbReference type="EMBL" id="SMA49577.1"/>
    </source>
</evidence>
<protein>
    <submittedName>
        <fullName evidence="2">Uncharacterized protein</fullName>
    </submittedName>
</protein>
<feature type="region of interest" description="Disordered" evidence="1">
    <location>
        <begin position="93"/>
        <end position="114"/>
    </location>
</feature>
<sequence>MHAFSEKASVGYIAAKKNRYFRWFGSLLLVFTATTVLARPPITKSCEGDDCKNAGFTVKREGPACAHCGRPVVNHQPIRVINIQRKKVASLPLTATTSSQENTDPPISEGVGGTQVDSQTWEADFSMEASPVDLYWLLNLYMPPIEKHRKPLSPRGATYDVGKVSDAWEETLFNSTDVELMTELMFWHWDGDQERIFEKRMPLKEIEWPNYLPLLAVHEATAKASVMLDILSDDEALHSLMVEKHSALKALSHFFLNYDLARVLAARRNVLETVHWHSEKSPGMKKKMYEEMISLEQGTRIAGMDLPSVTYGDLSETTKYDSALDKLREALKAESSVETFNTSFGQGLKRLNMALHGKNTCSIEPHFSGVKAIAYASSKGVDGLENDSSEEGSEQSDNPSPMESSVPEEIPTEDSIVPTTDAVPTKDQDSSSPPEYFKDMMAWDTEKAPKMTEDNLNSILSQLQPDDVIGLEVGEVRWILRRSQNGFSLYLPGFWVSTVQTADDALTLITNLHRAMIASLEDTAKTRVNNYHTMAKMADVGDEKQKQFDEWERQRRSYTFLKQVRDKAVQVVNHPYAPVMVALVCGVAGLTLQKVSRH</sequence>
<evidence type="ECO:0000313" key="3">
    <source>
        <dbReference type="Proteomes" id="UP000196573"/>
    </source>
</evidence>
<evidence type="ECO:0000256" key="1">
    <source>
        <dbReference type="SAM" id="MobiDB-lite"/>
    </source>
</evidence>
<organism evidence="2 3">
    <name type="scientific">Parendozoicomonas haliclonae</name>
    <dbReference type="NCBI Taxonomy" id="1960125"/>
    <lineage>
        <taxon>Bacteria</taxon>
        <taxon>Pseudomonadati</taxon>
        <taxon>Pseudomonadota</taxon>
        <taxon>Gammaproteobacteria</taxon>
        <taxon>Oceanospirillales</taxon>
        <taxon>Endozoicomonadaceae</taxon>
        <taxon>Parendozoicomonas</taxon>
    </lineage>
</organism>
<proteinExistence type="predicted"/>
<dbReference type="AlphaFoldDB" id="A0A1X7AMQ0"/>
<feature type="compositionally biased region" description="Acidic residues" evidence="1">
    <location>
        <begin position="384"/>
        <end position="394"/>
    </location>
</feature>
<dbReference type="RefSeq" id="WP_087111991.1">
    <property type="nucleotide sequence ID" value="NZ_CBCSCN010000010.1"/>
</dbReference>
<accession>A0A1X7AMQ0</accession>
<keyword evidence="3" id="KW-1185">Reference proteome</keyword>
<dbReference type="Proteomes" id="UP000196573">
    <property type="component" value="Unassembled WGS sequence"/>
</dbReference>